<protein>
    <recommendedName>
        <fullName evidence="6">Transmembrane protein 198</fullName>
    </recommendedName>
</protein>
<dbReference type="OMA" id="NHTMIDL"/>
<evidence type="ECO:0000256" key="6">
    <source>
        <dbReference type="ARBA" id="ARBA00049737"/>
    </source>
</evidence>
<dbReference type="GO" id="GO:0005886">
    <property type="term" value="C:plasma membrane"/>
    <property type="evidence" value="ECO:0007669"/>
    <property type="project" value="TreeGrafter"/>
</dbReference>
<evidence type="ECO:0000256" key="3">
    <source>
        <dbReference type="ARBA" id="ARBA00022692"/>
    </source>
</evidence>
<feature type="transmembrane region" description="Helical" evidence="8">
    <location>
        <begin position="101"/>
        <end position="119"/>
    </location>
</feature>
<keyword evidence="3 8" id="KW-0812">Transmembrane</keyword>
<gene>
    <name evidence="10" type="ORF">HERILL_LOCUS10191</name>
</gene>
<dbReference type="EMBL" id="LR899012">
    <property type="protein sequence ID" value="CAD7087485.1"/>
    <property type="molecule type" value="Genomic_DNA"/>
</dbReference>
<keyword evidence="5 8" id="KW-0472">Membrane</keyword>
<feature type="domain" description="TM7S3/TM198-like" evidence="9">
    <location>
        <begin position="53"/>
        <end position="242"/>
    </location>
</feature>
<dbReference type="PANTHER" id="PTHR31247">
    <property type="entry name" value="TRANSMEMBRANE PROTEIN 198 FAMILY MEMBER"/>
    <property type="match status" value="1"/>
</dbReference>
<feature type="transmembrane region" description="Helical" evidence="8">
    <location>
        <begin position="72"/>
        <end position="89"/>
    </location>
</feature>
<feature type="compositionally biased region" description="Basic and acidic residues" evidence="7">
    <location>
        <begin position="345"/>
        <end position="356"/>
    </location>
</feature>
<sequence length="356" mass="38854">MHFREEDNDRSKNVIQDTKVGQTLVWPFLLQGAMENPSCPSTPPETISALLWTTVAVFGIVYALLGYRCLRAIGFLSGLAAGAGCIFLLQKHEITLFVSPAYSALAVIAGLLGAVVGSAHPVASALVSAFAGAITAAIAMTICVATMPNNEFGHREVLVAVAGGAVIFAVLTLCCVKYVTIFASSIVGTAMIIASIDFFMHGLDTINWLFSMKPDPPPPPCWGGVLICAWPVAAIVSVMVQCFITGWRIDHRKPVLHRRRGNRARANSRPRTSREEARQRKYRYLYQVRTARGDIISQNYVSALQKRIQPGTNTPSEHSTKTSSNERNTMRSDRTHLTNIPDSELGDKVEIINERG</sequence>
<dbReference type="Pfam" id="PF13886">
    <property type="entry name" value="TM7S3_TM198"/>
    <property type="match status" value="1"/>
</dbReference>
<dbReference type="InterPro" id="IPR025256">
    <property type="entry name" value="TM7S3/TM198-like_dom"/>
</dbReference>
<feature type="region of interest" description="Disordered" evidence="7">
    <location>
        <begin position="307"/>
        <end position="356"/>
    </location>
</feature>
<evidence type="ECO:0000256" key="8">
    <source>
        <dbReference type="SAM" id="Phobius"/>
    </source>
</evidence>
<dbReference type="AlphaFoldDB" id="A0A7R8YWL7"/>
<feature type="transmembrane region" description="Helical" evidence="8">
    <location>
        <begin position="47"/>
        <end position="65"/>
    </location>
</feature>
<evidence type="ECO:0000256" key="7">
    <source>
        <dbReference type="SAM" id="MobiDB-lite"/>
    </source>
</evidence>
<evidence type="ECO:0000256" key="1">
    <source>
        <dbReference type="ARBA" id="ARBA00004141"/>
    </source>
</evidence>
<comment type="similarity">
    <text evidence="2">Belongs to the TMEM198 family.</text>
</comment>
<dbReference type="OrthoDB" id="115781at2759"/>
<feature type="transmembrane region" description="Helical" evidence="8">
    <location>
        <begin position="159"/>
        <end position="179"/>
    </location>
</feature>
<feature type="compositionally biased region" description="Polar residues" evidence="7">
    <location>
        <begin position="310"/>
        <end position="327"/>
    </location>
</feature>
<organism evidence="10 11">
    <name type="scientific">Hermetia illucens</name>
    <name type="common">Black soldier fly</name>
    <dbReference type="NCBI Taxonomy" id="343691"/>
    <lineage>
        <taxon>Eukaryota</taxon>
        <taxon>Metazoa</taxon>
        <taxon>Ecdysozoa</taxon>
        <taxon>Arthropoda</taxon>
        <taxon>Hexapoda</taxon>
        <taxon>Insecta</taxon>
        <taxon>Pterygota</taxon>
        <taxon>Neoptera</taxon>
        <taxon>Endopterygota</taxon>
        <taxon>Diptera</taxon>
        <taxon>Brachycera</taxon>
        <taxon>Stratiomyomorpha</taxon>
        <taxon>Stratiomyidae</taxon>
        <taxon>Hermetiinae</taxon>
        <taxon>Hermetia</taxon>
    </lineage>
</organism>
<dbReference type="Proteomes" id="UP000594454">
    <property type="component" value="Chromosome 4"/>
</dbReference>
<keyword evidence="11" id="KW-1185">Reference proteome</keyword>
<name>A0A7R8YWL7_HERIL</name>
<feature type="transmembrane region" description="Helical" evidence="8">
    <location>
        <begin position="186"/>
        <end position="210"/>
    </location>
</feature>
<feature type="compositionally biased region" description="Basic residues" evidence="7">
    <location>
        <begin position="258"/>
        <end position="268"/>
    </location>
</feature>
<feature type="transmembrane region" description="Helical" evidence="8">
    <location>
        <begin position="222"/>
        <end position="249"/>
    </location>
</feature>
<evidence type="ECO:0000313" key="11">
    <source>
        <dbReference type="Proteomes" id="UP000594454"/>
    </source>
</evidence>
<comment type="subcellular location">
    <subcellularLocation>
        <location evidence="1">Membrane</location>
        <topology evidence="1">Multi-pass membrane protein</topology>
    </subcellularLocation>
</comment>
<dbReference type="PANTHER" id="PTHR31247:SF5">
    <property type="entry name" value="DUF4203 DOMAIN-CONTAINING PROTEIN"/>
    <property type="match status" value="1"/>
</dbReference>
<evidence type="ECO:0000256" key="2">
    <source>
        <dbReference type="ARBA" id="ARBA00006244"/>
    </source>
</evidence>
<evidence type="ECO:0000256" key="5">
    <source>
        <dbReference type="ARBA" id="ARBA00023136"/>
    </source>
</evidence>
<evidence type="ECO:0000256" key="4">
    <source>
        <dbReference type="ARBA" id="ARBA00022989"/>
    </source>
</evidence>
<dbReference type="InParanoid" id="A0A7R8YWL7"/>
<dbReference type="FunCoup" id="A0A7R8YWL7">
    <property type="interactions" value="123"/>
</dbReference>
<feature type="transmembrane region" description="Helical" evidence="8">
    <location>
        <begin position="126"/>
        <end position="147"/>
    </location>
</feature>
<evidence type="ECO:0000259" key="9">
    <source>
        <dbReference type="Pfam" id="PF13886"/>
    </source>
</evidence>
<dbReference type="InterPro" id="IPR040236">
    <property type="entry name" value="TMEM198"/>
</dbReference>
<proteinExistence type="inferred from homology"/>
<keyword evidence="4 8" id="KW-1133">Transmembrane helix</keyword>
<evidence type="ECO:0000313" key="10">
    <source>
        <dbReference type="EMBL" id="CAD7087485.1"/>
    </source>
</evidence>
<feature type="region of interest" description="Disordered" evidence="7">
    <location>
        <begin position="258"/>
        <end position="278"/>
    </location>
</feature>
<accession>A0A7R8YWL7</accession>
<reference evidence="10 11" key="1">
    <citation type="submission" date="2020-11" db="EMBL/GenBank/DDBJ databases">
        <authorList>
            <person name="Wallbank WR R."/>
            <person name="Pardo Diaz C."/>
            <person name="Kozak K."/>
            <person name="Martin S."/>
            <person name="Jiggins C."/>
            <person name="Moest M."/>
            <person name="Warren A I."/>
            <person name="Generalovic N T."/>
            <person name="Byers J.R.P. K."/>
            <person name="Montejo-Kovacevich G."/>
            <person name="Yen C E."/>
        </authorList>
    </citation>
    <scope>NUCLEOTIDE SEQUENCE [LARGE SCALE GENOMIC DNA]</scope>
</reference>